<gene>
    <name evidence="1" type="ORF">HAU20_00685</name>
</gene>
<dbReference type="RefSeq" id="WP_199467934.1">
    <property type="nucleotide sequence ID" value="NZ_JAAOCP010000001.1"/>
</dbReference>
<proteinExistence type="predicted"/>
<dbReference type="EMBL" id="JAAOCP010000001">
    <property type="protein sequence ID" value="MBJ7637938.1"/>
    <property type="molecule type" value="Genomic_DNA"/>
</dbReference>
<dbReference type="Proteomes" id="UP000728106">
    <property type="component" value="Unassembled WGS sequence"/>
</dbReference>
<name>A0AA40YN00_WEICO</name>
<sequence>MATKFETWAVLDTGREVHYFEPKYHRDWQKVPNTTYIKFQEPVTEE</sequence>
<organism evidence="1 2">
    <name type="scientific">Weissella confusa</name>
    <name type="common">Lactobacillus confusus</name>
    <dbReference type="NCBI Taxonomy" id="1583"/>
    <lineage>
        <taxon>Bacteria</taxon>
        <taxon>Bacillati</taxon>
        <taxon>Bacillota</taxon>
        <taxon>Bacilli</taxon>
        <taxon>Lactobacillales</taxon>
        <taxon>Lactobacillaceae</taxon>
        <taxon>Weissella</taxon>
    </lineage>
</organism>
<protein>
    <submittedName>
        <fullName evidence="1">Uncharacterized protein</fullName>
    </submittedName>
</protein>
<dbReference type="AlphaFoldDB" id="A0AA40YN00"/>
<comment type="caution">
    <text evidence="1">The sequence shown here is derived from an EMBL/GenBank/DDBJ whole genome shotgun (WGS) entry which is preliminary data.</text>
</comment>
<reference evidence="1 2" key="1">
    <citation type="journal article" date="2021" name="Int. J. Food Microbiol.">
        <title>Safety demonstration of a microbial species for use in the food chain: Weissella confusa.</title>
        <authorList>
            <person name="Bourdichon F."/>
            <person name="Patrone V."/>
            <person name="Fontana A."/>
            <person name="Milani G."/>
            <person name="Morelli L."/>
        </authorList>
    </citation>
    <scope>NUCLEOTIDE SEQUENCE [LARGE SCALE GENOMIC DNA]</scope>
    <source>
        <strain evidence="1 2">CCUG 43002</strain>
    </source>
</reference>
<evidence type="ECO:0000313" key="1">
    <source>
        <dbReference type="EMBL" id="MBJ7637938.1"/>
    </source>
</evidence>
<keyword evidence="2" id="KW-1185">Reference proteome</keyword>
<evidence type="ECO:0000313" key="2">
    <source>
        <dbReference type="Proteomes" id="UP000728106"/>
    </source>
</evidence>
<accession>A0AA40YN00</accession>